<accession>A0A6L5Z0T3</accession>
<comment type="caution">
    <text evidence="2">The sequence shown here is derived from an EMBL/GenBank/DDBJ whole genome shotgun (WGS) entry which is preliminary data.</text>
</comment>
<dbReference type="Pfam" id="PF20044">
    <property type="entry name" value="DUF6446"/>
    <property type="match status" value="1"/>
</dbReference>
<protein>
    <submittedName>
        <fullName evidence="2">Histidine kinase</fullName>
    </submittedName>
</protein>
<keyword evidence="1" id="KW-0472">Membrane</keyword>
<evidence type="ECO:0000256" key="1">
    <source>
        <dbReference type="SAM" id="Phobius"/>
    </source>
</evidence>
<keyword evidence="1" id="KW-0812">Transmembrane</keyword>
<dbReference type="EMBL" id="WIND01000007">
    <property type="protein sequence ID" value="MSU90098.1"/>
    <property type="molecule type" value="Genomic_DNA"/>
</dbReference>
<dbReference type="GO" id="GO:0016301">
    <property type="term" value="F:kinase activity"/>
    <property type="evidence" value="ECO:0007669"/>
    <property type="project" value="UniProtKB-KW"/>
</dbReference>
<evidence type="ECO:0000313" key="2">
    <source>
        <dbReference type="EMBL" id="MSU90098.1"/>
    </source>
</evidence>
<reference evidence="2 3" key="1">
    <citation type="submission" date="2019-10" db="EMBL/GenBank/DDBJ databases">
        <title>Cognatihalovulum marinum gen. nov. sp. nov., a new member of the family Rhodobacteraceae isolated from deep seawater of the Northwest Indian Ocean.</title>
        <authorList>
            <person name="Ruan C."/>
            <person name="Wang J."/>
            <person name="Zheng X."/>
            <person name="Song L."/>
            <person name="Zhu Y."/>
            <person name="Huang Y."/>
            <person name="Lu Z."/>
            <person name="Du W."/>
            <person name="Huang L."/>
            <person name="Dai X."/>
        </authorList>
    </citation>
    <scope>NUCLEOTIDE SEQUENCE [LARGE SCALE GENOMIC DNA]</scope>
    <source>
        <strain evidence="2 3">2CG4</strain>
    </source>
</reference>
<dbReference type="Proteomes" id="UP000474957">
    <property type="component" value="Unassembled WGS sequence"/>
</dbReference>
<name>A0A6L5Z0T3_9RHOB</name>
<keyword evidence="1" id="KW-1133">Transmembrane helix</keyword>
<keyword evidence="2" id="KW-0808">Transferase</keyword>
<feature type="transmembrane region" description="Helical" evidence="1">
    <location>
        <begin position="6"/>
        <end position="24"/>
    </location>
</feature>
<dbReference type="RefSeq" id="WP_154446590.1">
    <property type="nucleotide sequence ID" value="NZ_WIND01000007.1"/>
</dbReference>
<evidence type="ECO:0000313" key="3">
    <source>
        <dbReference type="Proteomes" id="UP000474957"/>
    </source>
</evidence>
<proteinExistence type="predicted"/>
<organism evidence="2 3">
    <name type="scientific">Halovulum marinum</name>
    <dbReference type="NCBI Taxonomy" id="2662447"/>
    <lineage>
        <taxon>Bacteria</taxon>
        <taxon>Pseudomonadati</taxon>
        <taxon>Pseudomonadota</taxon>
        <taxon>Alphaproteobacteria</taxon>
        <taxon>Rhodobacterales</taxon>
        <taxon>Paracoccaceae</taxon>
        <taxon>Halovulum</taxon>
    </lineage>
</organism>
<dbReference type="AlphaFoldDB" id="A0A6L5Z0T3"/>
<gene>
    <name evidence="2" type="ORF">GE300_10800</name>
</gene>
<keyword evidence="3" id="KW-1185">Reference proteome</keyword>
<dbReference type="InterPro" id="IPR045616">
    <property type="entry name" value="DUF6446"/>
</dbReference>
<keyword evidence="2" id="KW-0418">Kinase</keyword>
<sequence length="146" mass="16094">MPGRIFVGALLLFVAVFGAALFWFQTYAYYERVTGLGSIAVSGREIPVRDYQGIDATSSGLKLRGCFTADPAAFDGLPRAEAAEPLTPPFWFDCFPTDRLAHDLQAGTATAYLAATEEFDGIDRIVAVYPDGRAFQWRQLNERFAN</sequence>